<dbReference type="PANTHER" id="PTHR43016:SF16">
    <property type="entry name" value="METALLOPROTEASE, PUTATIVE (AFU_ORTHOLOGUE AFUA_4G07610)-RELATED"/>
    <property type="match status" value="1"/>
</dbReference>
<dbReference type="Pfam" id="PF05193">
    <property type="entry name" value="Peptidase_M16_C"/>
    <property type="match status" value="1"/>
</dbReference>
<dbReference type="FunFam" id="3.30.830.10:FF:000031">
    <property type="entry name" value="Putative zinc metalloprotease"/>
    <property type="match status" value="1"/>
</dbReference>
<feature type="domain" description="Peptidase M16 N-terminal" evidence="1">
    <location>
        <begin position="51"/>
        <end position="145"/>
    </location>
</feature>
<protein>
    <submittedName>
        <fullName evidence="3">Uncharacterized protein</fullName>
    </submittedName>
</protein>
<evidence type="ECO:0000313" key="4">
    <source>
        <dbReference type="Proteomes" id="UP000008281"/>
    </source>
</evidence>
<dbReference type="Gene3D" id="3.30.830.10">
    <property type="entry name" value="Metalloenzyme, LuxS/M16 peptidase-like"/>
    <property type="match status" value="4"/>
</dbReference>
<organism evidence="4">
    <name type="scientific">Caenorhabditis remanei</name>
    <name type="common">Caenorhabditis vulgaris</name>
    <dbReference type="NCBI Taxonomy" id="31234"/>
    <lineage>
        <taxon>Eukaryota</taxon>
        <taxon>Metazoa</taxon>
        <taxon>Ecdysozoa</taxon>
        <taxon>Nematoda</taxon>
        <taxon>Chromadorea</taxon>
        <taxon>Rhabditida</taxon>
        <taxon>Rhabditina</taxon>
        <taxon>Rhabditomorpha</taxon>
        <taxon>Rhabditoidea</taxon>
        <taxon>Rhabditidae</taxon>
        <taxon>Peloderinae</taxon>
        <taxon>Caenorhabditis</taxon>
    </lineage>
</organism>
<dbReference type="OrthoDB" id="5809639at2759"/>
<dbReference type="Pfam" id="PF00675">
    <property type="entry name" value="Peptidase_M16"/>
    <property type="match status" value="1"/>
</dbReference>
<sequence>MVTSKLWSCTETVLNGGIKLFLYSSKNTKLRVAIGEVPGPMVHGAVSFVTEADSDDGLPHTLEHLVFMGSKKYPFKGVLDVIANRCLADGTNAWTDTDHTAYTLSTVGSDGFLKVLPVYINHLLSPMLTASQFATEVHHITGEGNDAGVVYSEMQDHESEMESIMDRKTKEVIYPPFNPYAVDTGGRLKNLRESCTLQKVQSYHKRFYHLSNMVVTVCGIVNHEQLLDIMNSVENEHIATNPEHFPKPFSFTLPDIKESTVHKVECPTDDATRGAVEIAWFAHHPSDLDTHSSLHVLFDYLSNTSVSPLQKDFILLEDPLASSVSFHIAEGVKCDLRLNFTGVPVEKLETVAPKFFDKTVREHLEESYWDMERMGYLIDQTILNELVKLETNAPKDIISHIIGHQLFDNEDVELLKKRTNEIDFLKKLKSEPTSYWVQLVKKYFTSASATVIGVPDEELVDKIAKEEEERIAAQCEKLGEEGLEKHGKLLEDAIKENTANQPSAELLDQLIVKELEAFDRFPVQSLTSESQSLTSQQTTFLSQFPFHANLHNCPTKFVEMYFLMDSSNLSIEDRSLLYLYTDLLFESPAIIDGVHTSADDVAKLFTKDLIDHSIQVGVSGLYDRFVNLRIKVGADKYPLIAKWAQIFTQGIVFDASRIQMCAQKQAGEARDRKRDGCTVASTAIASLVYEKSKFTMLNVYFESTSFSDTNCFLFDELVLEKLHEKISKEAAKNPDLVIEQLERVRSALFSNGVNVHFIADVDSIDPKLMSSDQWNWVQSDSRFGPGDRFSAEAGENVSLDLGKELLVGVGGSESSFIYQTSFLDADWNSDVLIPTMIFGQYLSQCEGPLWRAIRGDGLAYGANVFVKPDRKQITLSLYRCAQPAVAYERTRDIIRNIVESGDISEAEFEGAKRSTVFEMMKREGTVSSAAKISILNNFRQTPHPYNTELCRRIWNLTSDEMVKIGGPPMARLFDEKCFVRSIVVHPSKINEMKKAFPGCTKIKVSDLQFAC</sequence>
<keyword evidence="4" id="KW-1185">Reference proteome</keyword>
<dbReference type="eggNOG" id="KOG0961">
    <property type="taxonomic scope" value="Eukaryota"/>
</dbReference>
<evidence type="ECO:0000259" key="1">
    <source>
        <dbReference type="Pfam" id="PF00675"/>
    </source>
</evidence>
<evidence type="ECO:0000259" key="2">
    <source>
        <dbReference type="Pfam" id="PF05193"/>
    </source>
</evidence>
<dbReference type="STRING" id="31234.E3LWY8"/>
<dbReference type="SUPFAM" id="SSF63411">
    <property type="entry name" value="LuxS/MPP-like metallohydrolase"/>
    <property type="match status" value="3"/>
</dbReference>
<dbReference type="HOGENOM" id="CLU_006065_0_0_1"/>
<dbReference type="OMA" id="WEGFARI"/>
<feature type="domain" description="Peptidase M16 C-terminal" evidence="2">
    <location>
        <begin position="195"/>
        <end position="369"/>
    </location>
</feature>
<dbReference type="InterPro" id="IPR011765">
    <property type="entry name" value="Pept_M16_N"/>
</dbReference>
<dbReference type="InterPro" id="IPR007863">
    <property type="entry name" value="Peptidase_M16_C"/>
</dbReference>
<dbReference type="EMBL" id="DS268417">
    <property type="protein sequence ID" value="EFO83456.1"/>
    <property type="molecule type" value="Genomic_DNA"/>
</dbReference>
<dbReference type="FunCoup" id="E3LWY8">
    <property type="interactions" value="1105"/>
</dbReference>
<dbReference type="MEROPS" id="M16.A12"/>
<accession>E3LWY8</accession>
<reference evidence="3" key="1">
    <citation type="submission" date="2007-07" db="EMBL/GenBank/DDBJ databases">
        <title>PCAP assembly of the Caenorhabditis remanei genome.</title>
        <authorList>
            <consortium name="The Caenorhabditis remanei Sequencing Consortium"/>
            <person name="Wilson R.K."/>
        </authorList>
    </citation>
    <scope>NUCLEOTIDE SEQUENCE [LARGE SCALE GENOMIC DNA]</scope>
    <source>
        <strain evidence="3">PB4641</strain>
    </source>
</reference>
<dbReference type="FunFam" id="3.30.830.10:FF:000015">
    <property type="entry name" value="Putative zinc metalloprotease"/>
    <property type="match status" value="1"/>
</dbReference>
<proteinExistence type="predicted"/>
<dbReference type="InParanoid" id="E3LWY8"/>
<dbReference type="FunFam" id="3.30.830.10:FF:000092">
    <property type="entry name" value="Protein CBG19672"/>
    <property type="match status" value="1"/>
</dbReference>
<dbReference type="Proteomes" id="UP000008281">
    <property type="component" value="Unassembled WGS sequence"/>
</dbReference>
<gene>
    <name evidence="3" type="ORF">CRE_02967</name>
</gene>
<name>E3LWY8_CAERE</name>
<dbReference type="InterPro" id="IPR011249">
    <property type="entry name" value="Metalloenz_LuxS/M16"/>
</dbReference>
<dbReference type="AlphaFoldDB" id="E3LWY8"/>
<dbReference type="PANTHER" id="PTHR43016">
    <property type="entry name" value="PRESEQUENCE PROTEASE"/>
    <property type="match status" value="1"/>
</dbReference>
<evidence type="ECO:0000313" key="3">
    <source>
        <dbReference type="EMBL" id="EFO83456.1"/>
    </source>
</evidence>
<dbReference type="GO" id="GO:0046872">
    <property type="term" value="F:metal ion binding"/>
    <property type="evidence" value="ECO:0007669"/>
    <property type="project" value="InterPro"/>
</dbReference>